<dbReference type="AlphaFoldDB" id="A0A512DV80"/>
<sequence length="96" mass="10876">MNALFHDLRDPVPPIMTPDRVRTTEGKLNWPDLTNWKCGSIRFDADAIALVQPSGNQESTTRVAGMRTCREPIHATIAEKMPDQYDRQTDMIGRHA</sequence>
<reference evidence="1 2" key="1">
    <citation type="submission" date="2019-07" db="EMBL/GenBank/DDBJ databases">
        <title>Whole genome shotgun sequence of Skermanella aerolata NBRC 106429.</title>
        <authorList>
            <person name="Hosoyama A."/>
            <person name="Uohara A."/>
            <person name="Ohji S."/>
            <person name="Ichikawa N."/>
        </authorList>
    </citation>
    <scope>NUCLEOTIDE SEQUENCE [LARGE SCALE GENOMIC DNA]</scope>
    <source>
        <strain evidence="1 2">NBRC 106429</strain>
    </source>
</reference>
<dbReference type="Proteomes" id="UP000321523">
    <property type="component" value="Unassembled WGS sequence"/>
</dbReference>
<keyword evidence="2" id="KW-1185">Reference proteome</keyword>
<accession>A0A512DV80</accession>
<dbReference type="RefSeq" id="WP_147040751.1">
    <property type="nucleotide sequence ID" value="NZ_BJYZ01000021.1"/>
</dbReference>
<organism evidence="1 2">
    <name type="scientific">Skermanella aerolata</name>
    <dbReference type="NCBI Taxonomy" id="393310"/>
    <lineage>
        <taxon>Bacteria</taxon>
        <taxon>Pseudomonadati</taxon>
        <taxon>Pseudomonadota</taxon>
        <taxon>Alphaproteobacteria</taxon>
        <taxon>Rhodospirillales</taxon>
        <taxon>Azospirillaceae</taxon>
        <taxon>Skermanella</taxon>
    </lineage>
</organism>
<comment type="caution">
    <text evidence="1">The sequence shown here is derived from an EMBL/GenBank/DDBJ whole genome shotgun (WGS) entry which is preliminary data.</text>
</comment>
<evidence type="ECO:0000313" key="2">
    <source>
        <dbReference type="Proteomes" id="UP000321523"/>
    </source>
</evidence>
<name>A0A512DV80_9PROT</name>
<dbReference type="EMBL" id="BJYZ01000021">
    <property type="protein sequence ID" value="GEO40381.1"/>
    <property type="molecule type" value="Genomic_DNA"/>
</dbReference>
<protein>
    <submittedName>
        <fullName evidence="1">Uncharacterized protein</fullName>
    </submittedName>
</protein>
<proteinExistence type="predicted"/>
<gene>
    <name evidence="1" type="ORF">SAE02_45290</name>
</gene>
<evidence type="ECO:0000313" key="1">
    <source>
        <dbReference type="EMBL" id="GEO40381.1"/>
    </source>
</evidence>